<feature type="compositionally biased region" description="Basic and acidic residues" evidence="1">
    <location>
        <begin position="23"/>
        <end position="47"/>
    </location>
</feature>
<evidence type="ECO:0000256" key="1">
    <source>
        <dbReference type="SAM" id="MobiDB-lite"/>
    </source>
</evidence>
<dbReference type="AlphaFoldDB" id="A0A9W7DF84"/>
<feature type="compositionally biased region" description="Polar residues" evidence="1">
    <location>
        <begin position="1"/>
        <end position="22"/>
    </location>
</feature>
<keyword evidence="3" id="KW-1185">Reference proteome</keyword>
<evidence type="ECO:0000313" key="2">
    <source>
        <dbReference type="EMBL" id="GMG16755.1"/>
    </source>
</evidence>
<organism evidence="2 3">
    <name type="scientific">Phytophthora fragariaefolia</name>
    <dbReference type="NCBI Taxonomy" id="1490495"/>
    <lineage>
        <taxon>Eukaryota</taxon>
        <taxon>Sar</taxon>
        <taxon>Stramenopiles</taxon>
        <taxon>Oomycota</taxon>
        <taxon>Peronosporomycetes</taxon>
        <taxon>Peronosporales</taxon>
        <taxon>Peronosporaceae</taxon>
        <taxon>Phytophthora</taxon>
    </lineage>
</organism>
<feature type="region of interest" description="Disordered" evidence="1">
    <location>
        <begin position="1"/>
        <end position="78"/>
    </location>
</feature>
<name>A0A9W7DF84_9STRA</name>
<proteinExistence type="predicted"/>
<dbReference type="EMBL" id="BSXT01018954">
    <property type="protein sequence ID" value="GMG16755.1"/>
    <property type="molecule type" value="Genomic_DNA"/>
</dbReference>
<feature type="region of interest" description="Disordered" evidence="1">
    <location>
        <begin position="178"/>
        <end position="199"/>
    </location>
</feature>
<accession>A0A9W7DF84</accession>
<gene>
    <name evidence="2" type="ORF">Pfra01_002988100</name>
</gene>
<sequence>MESVRSAEQQAKQSLAQFSSDGKTFEQHKREEQRRLDELERQKEQHARHLNASTSYSTEYDHSYQHLHKQREDATKAAQDAQKALRNFAGGKTFFEEQLEEKKRLQELERQKEQSTKDGFAKNNFSSPDFDHAYVHAKELAQVEKEAEEKAKAALLNYDQHDVSHEYVMKNGLKVPKHATGTPNGRLHQWGEAGSLELY</sequence>
<reference evidence="2" key="1">
    <citation type="submission" date="2023-04" db="EMBL/GenBank/DDBJ databases">
        <title>Phytophthora fragariaefolia NBRC 109709.</title>
        <authorList>
            <person name="Ichikawa N."/>
            <person name="Sato H."/>
            <person name="Tonouchi N."/>
        </authorList>
    </citation>
    <scope>NUCLEOTIDE SEQUENCE</scope>
    <source>
        <strain evidence="2">NBRC 109709</strain>
    </source>
</reference>
<comment type="caution">
    <text evidence="2">The sequence shown here is derived from an EMBL/GenBank/DDBJ whole genome shotgun (WGS) entry which is preliminary data.</text>
</comment>
<feature type="compositionally biased region" description="Basic and acidic residues" evidence="1">
    <location>
        <begin position="59"/>
        <end position="75"/>
    </location>
</feature>
<evidence type="ECO:0000313" key="3">
    <source>
        <dbReference type="Proteomes" id="UP001165121"/>
    </source>
</evidence>
<dbReference type="Proteomes" id="UP001165121">
    <property type="component" value="Unassembled WGS sequence"/>
</dbReference>
<dbReference type="OrthoDB" id="126967at2759"/>
<protein>
    <submittedName>
        <fullName evidence="2">Unnamed protein product</fullName>
    </submittedName>
</protein>